<dbReference type="RefSeq" id="WP_180747299.1">
    <property type="nucleotide sequence ID" value="NZ_CBCRWQ010000015.1"/>
</dbReference>
<dbReference type="GO" id="GO:0006281">
    <property type="term" value="P:DNA repair"/>
    <property type="evidence" value="ECO:0007669"/>
    <property type="project" value="InterPro"/>
</dbReference>
<name>A0A7V8N1W4_9LACT</name>
<accession>A0A7V8N1W4</accession>
<dbReference type="Proteomes" id="UP000530186">
    <property type="component" value="Unassembled WGS sequence"/>
</dbReference>
<reference evidence="1 2" key="1">
    <citation type="submission" date="2020-07" db="EMBL/GenBank/DDBJ databases">
        <authorList>
            <person name="Hilgarth M."/>
            <person name="Werum V."/>
            <person name="Vogel R.F."/>
        </authorList>
    </citation>
    <scope>NUCLEOTIDE SEQUENCE [LARGE SCALE GENOMIC DNA]</scope>
    <source>
        <strain evidence="1 2">DSM 28961</strain>
    </source>
</reference>
<proteinExistence type="predicted"/>
<dbReference type="AlphaFoldDB" id="A0A7V8N1W4"/>
<gene>
    <name evidence="1" type="ORF">HZR21_08570</name>
</gene>
<evidence type="ECO:0000313" key="2">
    <source>
        <dbReference type="Proteomes" id="UP000530186"/>
    </source>
</evidence>
<protein>
    <submittedName>
        <fullName evidence="1">RusA family crossover junction endodeoxyribonuclease</fullName>
    </submittedName>
</protein>
<organism evidence="1 2">
    <name type="scientific">Pseudolactococcus laudensis</name>
    <dbReference type="NCBI Taxonomy" id="1494461"/>
    <lineage>
        <taxon>Bacteria</taxon>
        <taxon>Bacillati</taxon>
        <taxon>Bacillota</taxon>
        <taxon>Bacilli</taxon>
        <taxon>Lactobacillales</taxon>
        <taxon>Streptococcaceae</taxon>
        <taxon>Pseudolactococcus</taxon>
    </lineage>
</organism>
<evidence type="ECO:0000313" key="1">
    <source>
        <dbReference type="EMBL" id="MBA0017170.1"/>
    </source>
</evidence>
<dbReference type="InterPro" id="IPR036614">
    <property type="entry name" value="RusA-like_sf"/>
</dbReference>
<comment type="caution">
    <text evidence="1">The sequence shown here is derived from an EMBL/GenBank/DDBJ whole genome shotgun (WGS) entry which is preliminary data.</text>
</comment>
<keyword evidence="2" id="KW-1185">Reference proteome</keyword>
<dbReference type="EMBL" id="JACBNY010000016">
    <property type="protein sequence ID" value="MBA0017170.1"/>
    <property type="molecule type" value="Genomic_DNA"/>
</dbReference>
<dbReference type="Gene3D" id="3.30.1330.70">
    <property type="entry name" value="Holliday junction resolvase RusA"/>
    <property type="match status" value="1"/>
</dbReference>
<dbReference type="SUPFAM" id="SSF103084">
    <property type="entry name" value="Holliday junction resolvase RusA"/>
    <property type="match status" value="1"/>
</dbReference>
<dbReference type="GeneID" id="303195569"/>
<dbReference type="GO" id="GO:0006310">
    <property type="term" value="P:DNA recombination"/>
    <property type="evidence" value="ECO:0007669"/>
    <property type="project" value="InterPro"/>
</dbReference>
<dbReference type="Pfam" id="PF05866">
    <property type="entry name" value="RusA"/>
    <property type="match status" value="1"/>
</dbReference>
<sequence length="133" mass="16044">MKFLFELSKMPTTNQQKGVKFINGKMIRFDRKGTKNTELLNHLIKNRPKNPISDKMIPIKLSVTFHYAIKQKKKWWQWKTTKPDLDNLLKGLQDYMTKLRFYVDDSQICWLEVKKFYSEKNSIEIEIEEIKNE</sequence>
<dbReference type="GO" id="GO:0000287">
    <property type="term" value="F:magnesium ion binding"/>
    <property type="evidence" value="ECO:0007669"/>
    <property type="project" value="InterPro"/>
</dbReference>
<dbReference type="InterPro" id="IPR008822">
    <property type="entry name" value="Endonuclease_RusA-like"/>
</dbReference>